<evidence type="ECO:0000313" key="2">
    <source>
        <dbReference type="Proteomes" id="UP000537825"/>
    </source>
</evidence>
<evidence type="ECO:0000313" key="1">
    <source>
        <dbReference type="EMBL" id="NBC41206.1"/>
    </source>
</evidence>
<dbReference type="Proteomes" id="UP000537825">
    <property type="component" value="Unassembled WGS sequence"/>
</dbReference>
<proteinExistence type="predicted"/>
<dbReference type="AlphaFoldDB" id="A0A7X5BPX2"/>
<protein>
    <submittedName>
        <fullName evidence="1">Uncharacterized protein</fullName>
    </submittedName>
</protein>
<sequence>MNPMRLRDGEFVGHTWARITLKVKPLDVLLGPRTKAADQQLKSYYCLQRAVGNIPPEAVTAHAAFFEWLDCGP</sequence>
<name>A0A7X5BPX2_9BACT</name>
<dbReference type="EMBL" id="JAAAPK010000003">
    <property type="protein sequence ID" value="NBC41206.1"/>
    <property type="molecule type" value="Genomic_DNA"/>
</dbReference>
<keyword evidence="2" id="KW-1185">Reference proteome</keyword>
<gene>
    <name evidence="1" type="ORF">GTZ93_15355</name>
</gene>
<reference evidence="1 2" key="1">
    <citation type="submission" date="2020-01" db="EMBL/GenBank/DDBJ databases">
        <title>The draft genome sequence of Corallococcus exiguus DSM 14696.</title>
        <authorList>
            <person name="Zhang X."/>
            <person name="Zhu H."/>
        </authorList>
    </citation>
    <scope>NUCLEOTIDE SEQUENCE [LARGE SCALE GENOMIC DNA]</scope>
    <source>
        <strain evidence="1 2">DSM 14696</strain>
    </source>
</reference>
<accession>A0A7X5BPX2</accession>
<comment type="caution">
    <text evidence="1">The sequence shown here is derived from an EMBL/GenBank/DDBJ whole genome shotgun (WGS) entry which is preliminary data.</text>
</comment>
<organism evidence="1 2">
    <name type="scientific">Corallococcus exiguus</name>
    <dbReference type="NCBI Taxonomy" id="83462"/>
    <lineage>
        <taxon>Bacteria</taxon>
        <taxon>Pseudomonadati</taxon>
        <taxon>Myxococcota</taxon>
        <taxon>Myxococcia</taxon>
        <taxon>Myxococcales</taxon>
        <taxon>Cystobacterineae</taxon>
        <taxon>Myxococcaceae</taxon>
        <taxon>Corallococcus</taxon>
    </lineage>
</organism>
<dbReference type="RefSeq" id="WP_139923708.1">
    <property type="nucleotide sequence ID" value="NZ_CBCSLE010000099.1"/>
</dbReference>